<evidence type="ECO:0000313" key="1">
    <source>
        <dbReference type="EMBL" id="UTT87060.1"/>
    </source>
</evidence>
<name>A0ABY5GCE2_VIBPE</name>
<dbReference type="EMBL" id="CP090615">
    <property type="protein sequence ID" value="UTT87060.1"/>
    <property type="molecule type" value="Genomic_DNA"/>
</dbReference>
<gene>
    <name evidence="1" type="ORF">LZI70_15785</name>
</gene>
<accession>A0ABY5GCE2</accession>
<protein>
    <submittedName>
        <fullName evidence="1">Uncharacterized protein</fullName>
    </submittedName>
</protein>
<evidence type="ECO:0000313" key="2">
    <source>
        <dbReference type="Proteomes" id="UP001059120"/>
    </source>
</evidence>
<reference evidence="1" key="1">
    <citation type="submission" date="2022-01" db="EMBL/GenBank/DDBJ databases">
        <title>Alginate degradation mechanism of Vibrio pelagius WXL662.</title>
        <authorList>
            <person name="He X."/>
        </authorList>
    </citation>
    <scope>NUCLEOTIDE SEQUENCE</scope>
    <source>
        <strain evidence="1">WXL662</strain>
    </source>
</reference>
<proteinExistence type="predicted"/>
<sequence>MLSNRRSERACINNITFMCLSGDVDRTSPPLLPSSQK</sequence>
<keyword evidence="2" id="KW-1185">Reference proteome</keyword>
<organism evidence="1 2">
    <name type="scientific">Vibrio pelagius</name>
    <dbReference type="NCBI Taxonomy" id="28169"/>
    <lineage>
        <taxon>Bacteria</taxon>
        <taxon>Pseudomonadati</taxon>
        <taxon>Pseudomonadota</taxon>
        <taxon>Gammaproteobacteria</taxon>
        <taxon>Vibrionales</taxon>
        <taxon>Vibrionaceae</taxon>
        <taxon>Vibrio</taxon>
    </lineage>
</organism>
<dbReference type="Proteomes" id="UP001059120">
    <property type="component" value="Chromosome 2"/>
</dbReference>